<feature type="signal peptide" evidence="1">
    <location>
        <begin position="1"/>
        <end position="20"/>
    </location>
</feature>
<dbReference type="SUPFAM" id="SSF50952">
    <property type="entry name" value="Soluble quinoprotein glucose dehydrogenase"/>
    <property type="match status" value="1"/>
</dbReference>
<evidence type="ECO:0000256" key="1">
    <source>
        <dbReference type="SAM" id="SignalP"/>
    </source>
</evidence>
<dbReference type="OrthoDB" id="9770043at2"/>
<evidence type="ECO:0000259" key="2">
    <source>
        <dbReference type="Pfam" id="PF07995"/>
    </source>
</evidence>
<dbReference type="InterPro" id="IPR011042">
    <property type="entry name" value="6-blade_b-propeller_TolB-like"/>
</dbReference>
<protein>
    <submittedName>
        <fullName evidence="3">Glucose/arabinose dehydrogenase, beta-propeller fold</fullName>
    </submittedName>
</protein>
<dbReference type="STRING" id="1447782.SAMN05444417_2454"/>
<organism evidence="3 4">
    <name type="scientific">Wenxinia saemankumensis</name>
    <dbReference type="NCBI Taxonomy" id="1447782"/>
    <lineage>
        <taxon>Bacteria</taxon>
        <taxon>Pseudomonadati</taxon>
        <taxon>Pseudomonadota</taxon>
        <taxon>Alphaproteobacteria</taxon>
        <taxon>Rhodobacterales</taxon>
        <taxon>Roseobacteraceae</taxon>
        <taxon>Wenxinia</taxon>
    </lineage>
</organism>
<dbReference type="EMBL" id="FQYO01000004">
    <property type="protein sequence ID" value="SHJ00119.1"/>
    <property type="molecule type" value="Genomic_DNA"/>
</dbReference>
<accession>A0A1M6FR86</accession>
<dbReference type="Pfam" id="PF07995">
    <property type="entry name" value="GSDH"/>
    <property type="match status" value="1"/>
</dbReference>
<proteinExistence type="predicted"/>
<dbReference type="Gene3D" id="2.120.10.30">
    <property type="entry name" value="TolB, C-terminal domain"/>
    <property type="match status" value="1"/>
</dbReference>
<name>A0A1M6FR86_9RHOB</name>
<keyword evidence="4" id="KW-1185">Reference proteome</keyword>
<keyword evidence="1" id="KW-0732">Signal</keyword>
<dbReference type="AlphaFoldDB" id="A0A1M6FR86"/>
<dbReference type="RefSeq" id="WP_073330813.1">
    <property type="nucleotide sequence ID" value="NZ_FQYO01000004.1"/>
</dbReference>
<dbReference type="Proteomes" id="UP000184292">
    <property type="component" value="Unassembled WGS sequence"/>
</dbReference>
<feature type="chain" id="PRO_5012997228" evidence="1">
    <location>
        <begin position="21"/>
        <end position="395"/>
    </location>
</feature>
<evidence type="ECO:0000313" key="4">
    <source>
        <dbReference type="Proteomes" id="UP000184292"/>
    </source>
</evidence>
<dbReference type="InterPro" id="IPR012938">
    <property type="entry name" value="Glc/Sorbosone_DH"/>
</dbReference>
<dbReference type="PANTHER" id="PTHR19328:SF75">
    <property type="entry name" value="ALDOSE SUGAR DEHYDROGENASE YLII"/>
    <property type="match status" value="1"/>
</dbReference>
<feature type="domain" description="Glucose/Sorbosone dehydrogenase" evidence="2">
    <location>
        <begin position="58"/>
        <end position="381"/>
    </location>
</feature>
<dbReference type="PANTHER" id="PTHR19328">
    <property type="entry name" value="HEDGEHOG-INTERACTING PROTEIN"/>
    <property type="match status" value="1"/>
</dbReference>
<reference evidence="3 4" key="1">
    <citation type="submission" date="2016-11" db="EMBL/GenBank/DDBJ databases">
        <authorList>
            <person name="Jaros S."/>
            <person name="Januszkiewicz K."/>
            <person name="Wedrychowicz H."/>
        </authorList>
    </citation>
    <scope>NUCLEOTIDE SEQUENCE [LARGE SCALE GENOMIC DNA]</scope>
    <source>
        <strain evidence="3 4">DSM 100565</strain>
    </source>
</reference>
<gene>
    <name evidence="3" type="ORF">SAMN05444417_2454</name>
</gene>
<evidence type="ECO:0000313" key="3">
    <source>
        <dbReference type="EMBL" id="SHJ00119.1"/>
    </source>
</evidence>
<dbReference type="InterPro" id="IPR011041">
    <property type="entry name" value="Quinoprot_gluc/sorb_DH_b-prop"/>
</dbReference>
<sequence>MTHPIRPALALLALPSLAFAQVSEGEPNATFAPAFENQTDAPALSPTATQVETWVAGLDTPWGIEALPDGGFLVTERPGTLRMVSADGTLGEPISGVPEVDAQEQGGLLDVAVRDDFAETRRVWMTYAKPVDGGTATAAATAILSEDGTALSEVTEIFVQEPPSQTYMHYGSRLAFEPGTDNVWITTGEHFTVENRQLAQDLSTTYGKIVRVNALDGSAPEDNPFVGEDGIDTIWSFGHRNIQGAAVDGNGDLWIIEHGPAGGDELNRPEAGLNYGWPVISYGINYDGSEVGSGEAAQEGMEQPVYYWDPVIAPGGMIVYDGDAFDWNGDVIGTGLVTQDIVRLELNDEGRVSGEERVSVPGRARDVVQAADGTLLVLIDAPAPDGAIVEIAPAE</sequence>